<dbReference type="EMBL" id="BARS01026313">
    <property type="protein sequence ID" value="GAG00091.1"/>
    <property type="molecule type" value="Genomic_DNA"/>
</dbReference>
<evidence type="ECO:0000256" key="3">
    <source>
        <dbReference type="ARBA" id="ARBA00022741"/>
    </source>
</evidence>
<dbReference type="PRINTS" id="PR00984">
    <property type="entry name" value="TRNASYNTHILE"/>
</dbReference>
<dbReference type="GO" id="GO:0006428">
    <property type="term" value="P:isoleucyl-tRNA aminoacylation"/>
    <property type="evidence" value="ECO:0007669"/>
    <property type="project" value="InterPro"/>
</dbReference>
<sequence length="267" mass="30422">VGREREHLLVWTTTPWTLTSNVAAAVHPELTYVHVRQGEDRYYLAKGLLHILEGKHEVLEEVPGSRLIGLSYLGPFDDLDSQRGVEHKVIPWKGVSEAEGTGIVHIAPGCGREDFVLGKEFELAVIAPLDESGSYVDGFNWLSGRDACSAADDILADLEKKGLLYKIEDYVHRYPVCWRCGSELVFRLVDEWFISMDQLRFQIMEVAKKINWVPDFGLARELDWLKNMHDWCISKKRYWGLALPIYECSCGHFDVIGGEDELEERAV</sequence>
<evidence type="ECO:0000256" key="4">
    <source>
        <dbReference type="ARBA" id="ARBA00022840"/>
    </source>
</evidence>
<keyword evidence="4" id="KW-0067">ATP-binding</keyword>
<dbReference type="Gene3D" id="3.40.50.620">
    <property type="entry name" value="HUPs"/>
    <property type="match status" value="1"/>
</dbReference>
<dbReference type="SUPFAM" id="SSF50677">
    <property type="entry name" value="ValRS/IleRS/LeuRS editing domain"/>
    <property type="match status" value="1"/>
</dbReference>
<dbReference type="InterPro" id="IPR050081">
    <property type="entry name" value="Ile-tRNA_ligase"/>
</dbReference>
<dbReference type="PANTHER" id="PTHR42765">
    <property type="entry name" value="SOLEUCYL-TRNA SYNTHETASE"/>
    <property type="match status" value="1"/>
</dbReference>
<feature type="non-terminal residue" evidence="8">
    <location>
        <position position="267"/>
    </location>
</feature>
<accession>X0VHS7</accession>
<organism evidence="8">
    <name type="scientific">marine sediment metagenome</name>
    <dbReference type="NCBI Taxonomy" id="412755"/>
    <lineage>
        <taxon>unclassified sequences</taxon>
        <taxon>metagenomes</taxon>
        <taxon>ecological metagenomes</taxon>
    </lineage>
</organism>
<dbReference type="InterPro" id="IPR014729">
    <property type="entry name" value="Rossmann-like_a/b/a_fold"/>
</dbReference>
<keyword evidence="2" id="KW-0436">Ligase</keyword>
<dbReference type="GO" id="GO:0002161">
    <property type="term" value="F:aminoacyl-tRNA deacylase activity"/>
    <property type="evidence" value="ECO:0007669"/>
    <property type="project" value="InterPro"/>
</dbReference>
<dbReference type="PANTHER" id="PTHR42765:SF1">
    <property type="entry name" value="ISOLEUCINE--TRNA LIGASE, MITOCHONDRIAL"/>
    <property type="match status" value="1"/>
</dbReference>
<dbReference type="InterPro" id="IPR002300">
    <property type="entry name" value="aa-tRNA-synth_Ia"/>
</dbReference>
<dbReference type="InterPro" id="IPR009008">
    <property type="entry name" value="Val/Leu/Ile-tRNA-synth_edit"/>
</dbReference>
<evidence type="ECO:0000256" key="6">
    <source>
        <dbReference type="ARBA" id="ARBA00023146"/>
    </source>
</evidence>
<protein>
    <recommendedName>
        <fullName evidence="1">isoleucine--tRNA ligase</fullName>
        <ecNumber evidence="1">6.1.1.5</ecNumber>
    </recommendedName>
</protein>
<dbReference type="GO" id="GO:0005524">
    <property type="term" value="F:ATP binding"/>
    <property type="evidence" value="ECO:0007669"/>
    <property type="project" value="UniProtKB-KW"/>
</dbReference>
<evidence type="ECO:0000259" key="7">
    <source>
        <dbReference type="Pfam" id="PF00133"/>
    </source>
</evidence>
<dbReference type="Pfam" id="PF00133">
    <property type="entry name" value="tRNA-synt_1"/>
    <property type="match status" value="1"/>
</dbReference>
<dbReference type="GO" id="GO:0005829">
    <property type="term" value="C:cytosol"/>
    <property type="evidence" value="ECO:0007669"/>
    <property type="project" value="TreeGrafter"/>
</dbReference>
<dbReference type="InterPro" id="IPR002301">
    <property type="entry name" value="Ile-tRNA-ligase"/>
</dbReference>
<dbReference type="GO" id="GO:0004822">
    <property type="term" value="F:isoleucine-tRNA ligase activity"/>
    <property type="evidence" value="ECO:0007669"/>
    <property type="project" value="UniProtKB-EC"/>
</dbReference>
<gene>
    <name evidence="8" type="ORF">S01H1_41483</name>
</gene>
<comment type="caution">
    <text evidence="8">The sequence shown here is derived from an EMBL/GenBank/DDBJ whole genome shotgun (WGS) entry which is preliminary data.</text>
</comment>
<evidence type="ECO:0000256" key="5">
    <source>
        <dbReference type="ARBA" id="ARBA00022917"/>
    </source>
</evidence>
<keyword evidence="3" id="KW-0547">Nucleotide-binding</keyword>
<dbReference type="AlphaFoldDB" id="X0VHS7"/>
<keyword evidence="6" id="KW-0030">Aminoacyl-tRNA synthetase</keyword>
<evidence type="ECO:0000256" key="1">
    <source>
        <dbReference type="ARBA" id="ARBA00013165"/>
    </source>
</evidence>
<feature type="non-terminal residue" evidence="8">
    <location>
        <position position="1"/>
    </location>
</feature>
<reference evidence="8" key="1">
    <citation type="journal article" date="2014" name="Front. Microbiol.">
        <title>High frequency of phylogenetically diverse reductive dehalogenase-homologous genes in deep subseafloor sedimentary metagenomes.</title>
        <authorList>
            <person name="Kawai M."/>
            <person name="Futagami T."/>
            <person name="Toyoda A."/>
            <person name="Takaki Y."/>
            <person name="Nishi S."/>
            <person name="Hori S."/>
            <person name="Arai W."/>
            <person name="Tsubouchi T."/>
            <person name="Morono Y."/>
            <person name="Uchiyama I."/>
            <person name="Ito T."/>
            <person name="Fujiyama A."/>
            <person name="Inagaki F."/>
            <person name="Takami H."/>
        </authorList>
    </citation>
    <scope>NUCLEOTIDE SEQUENCE</scope>
    <source>
        <strain evidence="8">Expedition CK06-06</strain>
    </source>
</reference>
<proteinExistence type="predicted"/>
<dbReference type="Gene3D" id="3.90.740.10">
    <property type="entry name" value="Valyl/Leucyl/Isoleucyl-tRNA synthetase, editing domain"/>
    <property type="match status" value="1"/>
</dbReference>
<keyword evidence="5" id="KW-0648">Protein biosynthesis</keyword>
<feature type="domain" description="Aminoacyl-tRNA synthetase class Ia" evidence="7">
    <location>
        <begin position="139"/>
        <end position="247"/>
    </location>
</feature>
<name>X0VHS7_9ZZZZ</name>
<evidence type="ECO:0000256" key="2">
    <source>
        <dbReference type="ARBA" id="ARBA00022598"/>
    </source>
</evidence>
<dbReference type="SUPFAM" id="SSF52374">
    <property type="entry name" value="Nucleotidylyl transferase"/>
    <property type="match status" value="1"/>
</dbReference>
<dbReference type="EC" id="6.1.1.5" evidence="1"/>
<evidence type="ECO:0000313" key="8">
    <source>
        <dbReference type="EMBL" id="GAG00091.1"/>
    </source>
</evidence>